<keyword evidence="1" id="KW-1133">Transmembrane helix</keyword>
<feature type="transmembrane region" description="Helical" evidence="1">
    <location>
        <begin position="97"/>
        <end position="115"/>
    </location>
</feature>
<evidence type="ECO:0000256" key="1">
    <source>
        <dbReference type="SAM" id="Phobius"/>
    </source>
</evidence>
<feature type="transmembrane region" description="Helical" evidence="1">
    <location>
        <begin position="34"/>
        <end position="54"/>
    </location>
</feature>
<name>F2G881_ALTMD</name>
<evidence type="ECO:0000313" key="2">
    <source>
        <dbReference type="EMBL" id="AEA96782.2"/>
    </source>
</evidence>
<feature type="transmembrane region" description="Helical" evidence="1">
    <location>
        <begin position="157"/>
        <end position="178"/>
    </location>
</feature>
<keyword evidence="1" id="KW-0472">Membrane</keyword>
<feature type="transmembrane region" description="Helical" evidence="1">
    <location>
        <begin position="122"/>
        <end position="145"/>
    </location>
</feature>
<feature type="transmembrane region" description="Helical" evidence="1">
    <location>
        <begin position="61"/>
        <end position="77"/>
    </location>
</feature>
<dbReference type="HOGENOM" id="CLU_1412568_0_0_6"/>
<sequence length="199" mass="22811">MSAPVIEKLAASMEAIEAILEKYVNKSSLDKTNFIHFVLILAIVLFLSFVVFDIKRHDERSFVFYLLFFIWIAYGAGSNKISSFEFRKSTDYTPAAAFSGICLCWWVALTDYFLVLDQTSRFSGFFLAFSLLLTFGLMLDFIHFFSDKVEKPITPQYVIRIGQVVLLATLGASFYFLINGTWDYHIGDPFEFLSRVMQG</sequence>
<proteinExistence type="predicted"/>
<reference evidence="2 3" key="2">
    <citation type="journal article" date="2015" name="Antonie Van Leeuwenhoek">
        <title>Ecophysiological diversity of a novel member of the genus Alteromonas, and description of Alteromonas mediterranea sp. nov.</title>
        <authorList>
            <person name="Ivanova E.P."/>
            <person name="Lopez-Perez M."/>
            <person name="Zabalos M."/>
            <person name="Nguyen S.H."/>
            <person name="Webb H.K."/>
            <person name="Ryan J."/>
            <person name="Lagutin K."/>
            <person name="Vyssotski M."/>
            <person name="Crawford R.J."/>
            <person name="Rodriguez-Valera F."/>
        </authorList>
    </citation>
    <scope>NUCLEOTIDE SEQUENCE [LARGE SCALE GENOMIC DNA]</scope>
    <source>
        <strain evidence="3">DSM 17117 / CIP 110805 / LMG 28347 / Deep ecotype</strain>
    </source>
</reference>
<dbReference type="AlphaFoldDB" id="F2G881"/>
<keyword evidence="1" id="KW-0812">Transmembrane</keyword>
<evidence type="ECO:0000313" key="3">
    <source>
        <dbReference type="Proteomes" id="UP000001870"/>
    </source>
</evidence>
<protein>
    <submittedName>
        <fullName evidence="2">Uncharacterized protein</fullName>
    </submittedName>
</protein>
<accession>F2G881</accession>
<reference evidence="2 3" key="1">
    <citation type="journal article" date="2008" name="ISME J.">
        <title>Comparative genomics of two ecotypes of the marine planktonic copiotroph Alteromonas macleodii suggests alternative lifestyles associated with different kinds of particulate organic matter.</title>
        <authorList>
            <person name="Ivars-Martinez E."/>
            <person name="Martin-Cuadrado A.B."/>
            <person name="D'Auria G."/>
            <person name="Mira A."/>
            <person name="Ferriera S."/>
            <person name="Johnson J."/>
            <person name="Friedman R."/>
            <person name="Rodriguez-Valera F."/>
        </authorList>
    </citation>
    <scope>NUCLEOTIDE SEQUENCE [LARGE SCALE GENOMIC DNA]</scope>
    <source>
        <strain evidence="3">DSM 17117 / CIP 110805 / LMG 28347 / Deep ecotype</strain>
    </source>
</reference>
<organism evidence="2 3">
    <name type="scientific">Alteromonas mediterranea (strain DSM 17117 / CIP 110805 / LMG 28347 / Deep ecotype)</name>
    <dbReference type="NCBI Taxonomy" id="1774373"/>
    <lineage>
        <taxon>Bacteria</taxon>
        <taxon>Pseudomonadati</taxon>
        <taxon>Pseudomonadota</taxon>
        <taxon>Gammaproteobacteria</taxon>
        <taxon>Alteromonadales</taxon>
        <taxon>Alteromonadaceae</taxon>
        <taxon>Alteromonas/Salinimonas group</taxon>
        <taxon>Alteromonas</taxon>
    </lineage>
</organism>
<dbReference type="Proteomes" id="UP000001870">
    <property type="component" value="Chromosome"/>
</dbReference>
<dbReference type="KEGG" id="amc:MADE_1003170"/>
<keyword evidence="3" id="KW-1185">Reference proteome</keyword>
<dbReference type="EMBL" id="CP001103">
    <property type="protein sequence ID" value="AEA96782.2"/>
    <property type="molecule type" value="Genomic_DNA"/>
</dbReference>
<gene>
    <name evidence="2" type="ordered locus">MADE_1003170</name>
</gene>